<feature type="transmembrane region" description="Helical" evidence="6">
    <location>
        <begin position="83"/>
        <end position="110"/>
    </location>
</feature>
<comment type="similarity">
    <text evidence="2">Belongs to the CD225/Dispanin family.</text>
</comment>
<gene>
    <name evidence="7" type="ORF">NHX12_002454</name>
</gene>
<comment type="subcellular location">
    <subcellularLocation>
        <location evidence="1">Membrane</location>
    </subcellularLocation>
</comment>
<dbReference type="PANTHER" id="PTHR13999">
    <property type="entry name" value="INTERFERON INDUCIBLE TRANSMEMBRANE PROTEIN"/>
    <property type="match status" value="1"/>
</dbReference>
<dbReference type="InterPro" id="IPR007593">
    <property type="entry name" value="CD225/Dispanin_fam"/>
</dbReference>
<dbReference type="InterPro" id="IPR051517">
    <property type="entry name" value="IFITM_antiviral_protein"/>
</dbReference>
<comment type="caution">
    <text evidence="7">The sequence shown here is derived from an EMBL/GenBank/DDBJ whole genome shotgun (WGS) entry which is preliminary data.</text>
</comment>
<feature type="transmembrane region" description="Helical" evidence="6">
    <location>
        <begin position="38"/>
        <end position="62"/>
    </location>
</feature>
<dbReference type="Pfam" id="PF04505">
    <property type="entry name" value="CD225"/>
    <property type="match status" value="1"/>
</dbReference>
<dbReference type="OrthoDB" id="9906841at2759"/>
<dbReference type="GO" id="GO:0005886">
    <property type="term" value="C:plasma membrane"/>
    <property type="evidence" value="ECO:0007669"/>
    <property type="project" value="TreeGrafter"/>
</dbReference>
<evidence type="ECO:0000256" key="1">
    <source>
        <dbReference type="ARBA" id="ARBA00004370"/>
    </source>
</evidence>
<keyword evidence="5 6" id="KW-0472">Membrane</keyword>
<keyword evidence="8" id="KW-1185">Reference proteome</keyword>
<name>A0A9Q0DZI1_9TELE</name>
<evidence type="ECO:0000256" key="4">
    <source>
        <dbReference type="ARBA" id="ARBA00022989"/>
    </source>
</evidence>
<evidence type="ECO:0000256" key="5">
    <source>
        <dbReference type="ARBA" id="ARBA00023136"/>
    </source>
</evidence>
<evidence type="ECO:0000256" key="6">
    <source>
        <dbReference type="SAM" id="Phobius"/>
    </source>
</evidence>
<dbReference type="EMBL" id="JANIIK010000110">
    <property type="protein sequence ID" value="KAJ3596045.1"/>
    <property type="molecule type" value="Genomic_DNA"/>
</dbReference>
<evidence type="ECO:0000313" key="7">
    <source>
        <dbReference type="EMBL" id="KAJ3596045.1"/>
    </source>
</evidence>
<evidence type="ECO:0000313" key="8">
    <source>
        <dbReference type="Proteomes" id="UP001148018"/>
    </source>
</evidence>
<keyword evidence="4 6" id="KW-1133">Transmembrane helix</keyword>
<organism evidence="7 8">
    <name type="scientific">Muraenolepis orangiensis</name>
    <name type="common">Patagonian moray cod</name>
    <dbReference type="NCBI Taxonomy" id="630683"/>
    <lineage>
        <taxon>Eukaryota</taxon>
        <taxon>Metazoa</taxon>
        <taxon>Chordata</taxon>
        <taxon>Craniata</taxon>
        <taxon>Vertebrata</taxon>
        <taxon>Euteleostomi</taxon>
        <taxon>Actinopterygii</taxon>
        <taxon>Neopterygii</taxon>
        <taxon>Teleostei</taxon>
        <taxon>Neoteleostei</taxon>
        <taxon>Acanthomorphata</taxon>
        <taxon>Zeiogadaria</taxon>
        <taxon>Gadariae</taxon>
        <taxon>Gadiformes</taxon>
        <taxon>Muraenolepidoidei</taxon>
        <taxon>Muraenolepididae</taxon>
        <taxon>Muraenolepis</taxon>
    </lineage>
</organism>
<protein>
    <recommendedName>
        <fullName evidence="9">Interferon-induced transmembrane protein</fullName>
    </recommendedName>
</protein>
<dbReference type="Proteomes" id="UP001148018">
    <property type="component" value="Unassembled WGS sequence"/>
</dbReference>
<dbReference type="PANTHER" id="PTHR13999:SF31">
    <property type="entry name" value="IFITM1-RELATED"/>
    <property type="match status" value="1"/>
</dbReference>
<proteinExistence type="inferred from homology"/>
<accession>A0A9Q0DZI1</accession>
<evidence type="ECO:0000256" key="2">
    <source>
        <dbReference type="ARBA" id="ARBA00006843"/>
    </source>
</evidence>
<keyword evidence="3 6" id="KW-0812">Transmembrane</keyword>
<sequence length="128" mass="13973">MATAPGWQHTGLMAGNSRETHSVTITSDAQAVRPRDHIIWSICNLVHINPCCLGLVALYYSVKARDMTIAGDLRTAEKYGGRALCFNIAALVLLCVIIIIIIAISATVAAEAQTVYYGDYRDSRNRYG</sequence>
<reference evidence="7" key="1">
    <citation type="submission" date="2022-07" db="EMBL/GenBank/DDBJ databases">
        <title>Chromosome-level genome of Muraenolepis orangiensis.</title>
        <authorList>
            <person name="Kim J."/>
        </authorList>
    </citation>
    <scope>NUCLEOTIDE SEQUENCE</scope>
    <source>
        <strain evidence="7">KU_S4_2022</strain>
        <tissue evidence="7">Muscle</tissue>
    </source>
</reference>
<evidence type="ECO:0008006" key="9">
    <source>
        <dbReference type="Google" id="ProtNLM"/>
    </source>
</evidence>
<evidence type="ECO:0000256" key="3">
    <source>
        <dbReference type="ARBA" id="ARBA00022692"/>
    </source>
</evidence>
<dbReference type="AlphaFoldDB" id="A0A9Q0DZI1"/>